<evidence type="ECO:0008006" key="17">
    <source>
        <dbReference type="Google" id="ProtNLM"/>
    </source>
</evidence>
<keyword evidence="11" id="KW-0812">Transmembrane</keyword>
<comment type="caution">
    <text evidence="15">The sequence shown here is derived from an EMBL/GenBank/DDBJ whole genome shotgun (WGS) entry which is preliminary data.</text>
</comment>
<dbReference type="GO" id="GO:0008270">
    <property type="term" value="F:zinc ion binding"/>
    <property type="evidence" value="ECO:0007669"/>
    <property type="project" value="UniProtKB-KW"/>
</dbReference>
<feature type="coiled-coil region" evidence="9">
    <location>
        <begin position="241"/>
        <end position="364"/>
    </location>
</feature>
<evidence type="ECO:0000259" key="12">
    <source>
        <dbReference type="PROSITE" id="PS50304"/>
    </source>
</evidence>
<keyword evidence="3 8" id="KW-0403">Intermediate filament</keyword>
<evidence type="ECO:0000256" key="4">
    <source>
        <dbReference type="ARBA" id="ARBA00022771"/>
    </source>
</evidence>
<dbReference type="InterPro" id="IPR007588">
    <property type="entry name" value="Znf_FLYWCH"/>
</dbReference>
<dbReference type="GO" id="GO:0051664">
    <property type="term" value="P:nuclear pore localization"/>
    <property type="evidence" value="ECO:0007669"/>
    <property type="project" value="TreeGrafter"/>
</dbReference>
<dbReference type="GO" id="GO:0031507">
    <property type="term" value="P:heterochromatin formation"/>
    <property type="evidence" value="ECO:0007669"/>
    <property type="project" value="TreeGrafter"/>
</dbReference>
<dbReference type="PROSITE" id="PS50304">
    <property type="entry name" value="TUDOR"/>
    <property type="match status" value="1"/>
</dbReference>
<dbReference type="EMBL" id="CAJOBG010001235">
    <property type="protein sequence ID" value="CAF3908847.1"/>
    <property type="molecule type" value="Genomic_DNA"/>
</dbReference>
<gene>
    <name evidence="15" type="ORF">OVN521_LOCUS9920</name>
</gene>
<dbReference type="GO" id="GO:0005200">
    <property type="term" value="F:structural constituent of cytoskeleton"/>
    <property type="evidence" value="ECO:0007669"/>
    <property type="project" value="TreeGrafter"/>
</dbReference>
<dbReference type="SUPFAM" id="SSF74853">
    <property type="entry name" value="Lamin A/C globular tail domain"/>
    <property type="match status" value="1"/>
</dbReference>
<dbReference type="PROSITE" id="PS00226">
    <property type="entry name" value="IF_ROD_1"/>
    <property type="match status" value="1"/>
</dbReference>
<sequence>MANRSSASLRSRNTSSSGNTSGLNISRAQEKEQLETLNNRLAVYIDTVRRLEQDNKELKSIIASYTDTYEVETSKVKQLYERELEDAKKLIEELAREKSRLEIDAEKSNAEAQDALAKLARKERELRAAEGRLRQYEVEMGELKVRNEAIGYDANRKSDENVALRGANSDLDKQVIALKRQLESETLLRIDLENKNKTLREELQFNEQVHETAIEEIRRQKHYEVRSFDDGLRQQYDDRLLNELQELRMQTEQEMQAVRDEIASQYEKKIEDLQTTIRRNADQTGSYRSDLLSYRERIEDATKSRDALNEKVVSLEQRCRDLEERLHRSQQRQEDLLAERENDIERLKQQIEQMQIDYQNLLDIKIGLDREIATYRKLLESEEERLNISGNLSRMEASNTTYESTSYPSRKRPRYDVDDHPSVNTQLLDGINIIDDESSQAKFVKLMNNSKQDVSFTGWVLKRKVGSQTYEFKFPKGMVLKGGATTTIWSSDVNDISVDPPTNLKLRTAKWFSTGNESKKTFLEDSDGRVELALKANPDDSELLKLKQDLEELIQITAELLGYDASILNSDDTTAAITNQSEVAYSSYSSSLQSNSTTTTTSSSSARSAIKWKTGDRCLAPCNEDGKYYECTIDDVLDDGTCTIIFDGFESAPLTVVRVSKLKPFDRTRPSLSGIKSAANRAKTKRELEQRLRELKRRKKEKKIAKLKQFEEEREKDKKRWNDFNLKLTSRTWKGVVSKSMVKTDKRTEQLRGKPLLVADDYTFKLNKTTTSTKYWICTINGCAAKVHTDLNNGLMKTVGYHSHLPEKEKLEVREFREKIKQRAINETTPIPRIYDEECAKAMLSNTAIAILPSEREMNSGINKARRAITPIIPTTQLFDIPESYSKTLNKMITRRQRILLFSTSEQLKMLFAAETIFMYGTFSTCPKMFDQVYTIHAIKYDQSCSCVFGLLSNRQKSTYHFMFRELKALAVQMEMNFSPKLIMSDFEPGLLAVVTLEVICYSNAFILLFSFYSSYLSSKATTWLISTAYNNDDDIKKYCRKMMALPLIPETIIEDTYDELIATMPSKLKDLLRYFQKQWLNKVPISQWCVHGLNIRTNNNAEGYLFLVFNSEIYFLMRHLAFHSRFYRRVQIDHPNIWSFIKLFQGEENRFHHMYVQFMAGLGTRSKQAKTVPCRLFFINCAAVTRRANS</sequence>
<accession>A0A819IA23</accession>
<dbReference type="SMART" id="SM00333">
    <property type="entry name" value="TUDOR"/>
    <property type="match status" value="1"/>
</dbReference>
<evidence type="ECO:0000313" key="15">
    <source>
        <dbReference type="EMBL" id="CAF3908847.1"/>
    </source>
</evidence>
<dbReference type="SUPFAM" id="SSF64593">
    <property type="entry name" value="Intermediate filament protein, coiled coil region"/>
    <property type="match status" value="2"/>
</dbReference>
<feature type="domain" description="Tudor" evidence="12">
    <location>
        <begin position="611"/>
        <end position="670"/>
    </location>
</feature>
<dbReference type="InterPro" id="IPR001322">
    <property type="entry name" value="Lamin_tail_dom"/>
</dbReference>
<dbReference type="GO" id="GO:0090435">
    <property type="term" value="P:protein localization to nuclear envelope"/>
    <property type="evidence" value="ECO:0007669"/>
    <property type="project" value="TreeGrafter"/>
</dbReference>
<feature type="region of interest" description="Disordered" evidence="10">
    <location>
        <begin position="1"/>
        <end position="25"/>
    </location>
</feature>
<protein>
    <recommendedName>
        <fullName evidence="17">Lamin</fullName>
    </recommendedName>
</protein>
<dbReference type="AlphaFoldDB" id="A0A819IA23"/>
<evidence type="ECO:0000256" key="10">
    <source>
        <dbReference type="SAM" id="MobiDB-lite"/>
    </source>
</evidence>
<evidence type="ECO:0000256" key="8">
    <source>
        <dbReference type="RuleBase" id="RU000685"/>
    </source>
</evidence>
<evidence type="ECO:0000313" key="16">
    <source>
        <dbReference type="Proteomes" id="UP000663866"/>
    </source>
</evidence>
<feature type="compositionally biased region" description="Low complexity" evidence="10">
    <location>
        <begin position="1"/>
        <end position="24"/>
    </location>
</feature>
<dbReference type="SMART" id="SM01391">
    <property type="entry name" value="Filament"/>
    <property type="match status" value="1"/>
</dbReference>
<keyword evidence="7" id="KW-0539">Nucleus</keyword>
<feature type="domain" description="IF rod" evidence="14">
    <location>
        <begin position="30"/>
        <end position="386"/>
    </location>
</feature>
<dbReference type="GO" id="GO:0006998">
    <property type="term" value="P:nuclear envelope organization"/>
    <property type="evidence" value="ECO:0007669"/>
    <property type="project" value="TreeGrafter"/>
</dbReference>
<dbReference type="Proteomes" id="UP000663866">
    <property type="component" value="Unassembled WGS sequence"/>
</dbReference>
<comment type="subcellular location">
    <subcellularLocation>
        <location evidence="1">Nucleus</location>
    </subcellularLocation>
</comment>
<keyword evidence="16" id="KW-1185">Reference proteome</keyword>
<keyword evidence="11" id="KW-0472">Membrane</keyword>
<evidence type="ECO:0000256" key="2">
    <source>
        <dbReference type="ARBA" id="ARBA00022723"/>
    </source>
</evidence>
<dbReference type="Pfam" id="PF00038">
    <property type="entry name" value="Filament"/>
    <property type="match status" value="1"/>
</dbReference>
<feature type="coiled-coil region" evidence="9">
    <location>
        <begin position="678"/>
        <end position="720"/>
    </location>
</feature>
<dbReference type="CDD" id="cd20399">
    <property type="entry name" value="Tudor_SPF30"/>
    <property type="match status" value="1"/>
</dbReference>
<feature type="coiled-coil region" evidence="9">
    <location>
        <begin position="182"/>
        <end position="216"/>
    </location>
</feature>
<dbReference type="GO" id="GO:0007097">
    <property type="term" value="P:nuclear migration"/>
    <property type="evidence" value="ECO:0007669"/>
    <property type="project" value="TreeGrafter"/>
</dbReference>
<dbReference type="Gene3D" id="2.30.30.140">
    <property type="match status" value="1"/>
</dbReference>
<feature type="compositionally biased region" description="Polar residues" evidence="10">
    <location>
        <begin position="397"/>
        <end position="408"/>
    </location>
</feature>
<name>A0A819IA23_9BILA</name>
<feature type="coiled-coil region" evidence="9">
    <location>
        <begin position="27"/>
        <end position="146"/>
    </location>
</feature>
<keyword evidence="11" id="KW-1133">Transmembrane helix</keyword>
<comment type="similarity">
    <text evidence="8">Belongs to the intermediate filament family.</text>
</comment>
<keyword evidence="2" id="KW-0479">Metal-binding</keyword>
<evidence type="ECO:0000256" key="9">
    <source>
        <dbReference type="SAM" id="Coils"/>
    </source>
</evidence>
<evidence type="ECO:0000259" key="14">
    <source>
        <dbReference type="PROSITE" id="PS51842"/>
    </source>
</evidence>
<reference evidence="15" key="1">
    <citation type="submission" date="2021-02" db="EMBL/GenBank/DDBJ databases">
        <authorList>
            <person name="Nowell W R."/>
        </authorList>
    </citation>
    <scope>NUCLEOTIDE SEQUENCE</scope>
</reference>
<organism evidence="15 16">
    <name type="scientific">Rotaria magnacalcarata</name>
    <dbReference type="NCBI Taxonomy" id="392030"/>
    <lineage>
        <taxon>Eukaryota</taxon>
        <taxon>Metazoa</taxon>
        <taxon>Spiralia</taxon>
        <taxon>Gnathifera</taxon>
        <taxon>Rotifera</taxon>
        <taxon>Eurotatoria</taxon>
        <taxon>Bdelloidea</taxon>
        <taxon>Philodinida</taxon>
        <taxon>Philodinidae</taxon>
        <taxon>Rotaria</taxon>
    </lineage>
</organism>
<dbReference type="PROSITE" id="PS51841">
    <property type="entry name" value="LTD"/>
    <property type="match status" value="1"/>
</dbReference>
<feature type="domain" description="LTD" evidence="13">
    <location>
        <begin position="403"/>
        <end position="565"/>
    </location>
</feature>
<dbReference type="InterPro" id="IPR018039">
    <property type="entry name" value="IF_conserved"/>
</dbReference>
<feature type="transmembrane region" description="Helical" evidence="11">
    <location>
        <begin position="990"/>
        <end position="1013"/>
    </location>
</feature>
<dbReference type="InterPro" id="IPR002999">
    <property type="entry name" value="Tudor"/>
</dbReference>
<dbReference type="InterPro" id="IPR039008">
    <property type="entry name" value="IF_rod_dom"/>
</dbReference>
<dbReference type="Pfam" id="PF00932">
    <property type="entry name" value="LTD"/>
    <property type="match status" value="1"/>
</dbReference>
<evidence type="ECO:0000256" key="11">
    <source>
        <dbReference type="SAM" id="Phobius"/>
    </source>
</evidence>
<dbReference type="SUPFAM" id="SSF63748">
    <property type="entry name" value="Tudor/PWWP/MBT"/>
    <property type="match status" value="1"/>
</dbReference>
<dbReference type="Gene3D" id="2.60.40.1260">
    <property type="entry name" value="Lamin Tail domain"/>
    <property type="match status" value="1"/>
</dbReference>
<dbReference type="PROSITE" id="PS51842">
    <property type="entry name" value="IF_ROD_2"/>
    <property type="match status" value="1"/>
</dbReference>
<dbReference type="PANTHER" id="PTHR45721:SF11">
    <property type="entry name" value="LAMIN DM0-RELATED"/>
    <property type="match status" value="1"/>
</dbReference>
<keyword evidence="5" id="KW-0862">Zinc</keyword>
<dbReference type="InterPro" id="IPR036415">
    <property type="entry name" value="Lamin_tail_dom_sf"/>
</dbReference>
<keyword evidence="6 9" id="KW-0175">Coiled coil</keyword>
<evidence type="ECO:0000256" key="5">
    <source>
        <dbReference type="ARBA" id="ARBA00022833"/>
    </source>
</evidence>
<dbReference type="Gene3D" id="2.20.25.240">
    <property type="match status" value="1"/>
</dbReference>
<dbReference type="Pfam" id="PF04500">
    <property type="entry name" value="FLYWCH"/>
    <property type="match status" value="1"/>
</dbReference>
<dbReference type="PANTHER" id="PTHR45721">
    <property type="entry name" value="LAMIN DM0-RELATED"/>
    <property type="match status" value="1"/>
</dbReference>
<evidence type="ECO:0000256" key="6">
    <source>
        <dbReference type="ARBA" id="ARBA00023054"/>
    </source>
</evidence>
<keyword evidence="4" id="KW-0863">Zinc-finger</keyword>
<evidence type="ECO:0000256" key="3">
    <source>
        <dbReference type="ARBA" id="ARBA00022754"/>
    </source>
</evidence>
<feature type="region of interest" description="Disordered" evidence="10">
    <location>
        <begin position="397"/>
        <end position="418"/>
    </location>
</feature>
<evidence type="ECO:0000259" key="13">
    <source>
        <dbReference type="PROSITE" id="PS51841"/>
    </source>
</evidence>
<dbReference type="GO" id="GO:0005882">
    <property type="term" value="C:intermediate filament"/>
    <property type="evidence" value="ECO:0007669"/>
    <property type="project" value="UniProtKB-KW"/>
</dbReference>
<evidence type="ECO:0000256" key="7">
    <source>
        <dbReference type="ARBA" id="ARBA00023242"/>
    </source>
</evidence>
<proteinExistence type="inferred from homology"/>
<dbReference type="Gene3D" id="1.20.5.1160">
    <property type="entry name" value="Vasodilator-stimulated phosphoprotein"/>
    <property type="match status" value="1"/>
</dbReference>
<dbReference type="Gene3D" id="1.20.5.170">
    <property type="match status" value="1"/>
</dbReference>
<evidence type="ECO:0000256" key="1">
    <source>
        <dbReference type="ARBA" id="ARBA00004123"/>
    </source>
</evidence>
<feature type="non-terminal residue" evidence="15">
    <location>
        <position position="1"/>
    </location>
</feature>
<dbReference type="GO" id="GO:0005652">
    <property type="term" value="C:nuclear lamina"/>
    <property type="evidence" value="ECO:0007669"/>
    <property type="project" value="TreeGrafter"/>
</dbReference>